<proteinExistence type="predicted"/>
<comment type="caution">
    <text evidence="2">The sequence shown here is derived from an EMBL/GenBank/DDBJ whole genome shotgun (WGS) entry which is preliminary data.</text>
</comment>
<dbReference type="EMBL" id="RKMK01000033">
    <property type="protein sequence ID" value="RXG89198.1"/>
    <property type="molecule type" value="Genomic_DNA"/>
</dbReference>
<dbReference type="AlphaFoldDB" id="A0A4Q0QEI3"/>
<evidence type="ECO:0000313" key="3">
    <source>
        <dbReference type="Proteomes" id="UP000290174"/>
    </source>
</evidence>
<sequence length="78" mass="8624">MTRFCAARDTTRRRSSSCGRRGRWGKTESLAPNTVIARSPCDEAIQTVSADALLDCFATLAMTMPYYPDIISRPHSSP</sequence>
<protein>
    <submittedName>
        <fullName evidence="2">Uncharacterized protein</fullName>
    </submittedName>
</protein>
<reference evidence="2 3" key="1">
    <citation type="submission" date="2018-11" db="EMBL/GenBank/DDBJ databases">
        <title>Bradyrhizobium sp. nov., isolated from effective nodules of peanut in China.</title>
        <authorList>
            <person name="Li Y."/>
        </authorList>
    </citation>
    <scope>NUCLEOTIDE SEQUENCE [LARGE SCALE GENOMIC DNA]</scope>
    <source>
        <strain evidence="2 3">CCBAU 51770</strain>
    </source>
</reference>
<dbReference type="Proteomes" id="UP000290174">
    <property type="component" value="Unassembled WGS sequence"/>
</dbReference>
<evidence type="ECO:0000256" key="1">
    <source>
        <dbReference type="SAM" id="MobiDB-lite"/>
    </source>
</evidence>
<name>A0A4Q0QEI3_9BRAD</name>
<accession>A0A4Q0QEI3</accession>
<feature type="region of interest" description="Disordered" evidence="1">
    <location>
        <begin position="1"/>
        <end position="25"/>
    </location>
</feature>
<feature type="compositionally biased region" description="Basic residues" evidence="1">
    <location>
        <begin position="11"/>
        <end position="24"/>
    </location>
</feature>
<organism evidence="2 3">
    <name type="scientific">Bradyrhizobium zhanjiangense</name>
    <dbReference type="NCBI Taxonomy" id="1325107"/>
    <lineage>
        <taxon>Bacteria</taxon>
        <taxon>Pseudomonadati</taxon>
        <taxon>Pseudomonadota</taxon>
        <taxon>Alphaproteobacteria</taxon>
        <taxon>Hyphomicrobiales</taxon>
        <taxon>Nitrobacteraceae</taxon>
        <taxon>Bradyrhizobium</taxon>
    </lineage>
</organism>
<evidence type="ECO:0000313" key="2">
    <source>
        <dbReference type="EMBL" id="RXG89198.1"/>
    </source>
</evidence>
<gene>
    <name evidence="2" type="ORF">EAS61_27930</name>
</gene>